<proteinExistence type="predicted"/>
<organism evidence="2">
    <name type="scientific">Mesocestoides corti</name>
    <name type="common">Flatworm</name>
    <dbReference type="NCBI Taxonomy" id="53468"/>
    <lineage>
        <taxon>Eukaryota</taxon>
        <taxon>Metazoa</taxon>
        <taxon>Spiralia</taxon>
        <taxon>Lophotrochozoa</taxon>
        <taxon>Platyhelminthes</taxon>
        <taxon>Cestoda</taxon>
        <taxon>Eucestoda</taxon>
        <taxon>Cyclophyllidea</taxon>
        <taxon>Mesocestoididae</taxon>
        <taxon>Mesocestoides</taxon>
    </lineage>
</organism>
<name>A0A5K3F792_MESCO</name>
<feature type="compositionally biased region" description="Polar residues" evidence="1">
    <location>
        <begin position="79"/>
        <end position="89"/>
    </location>
</feature>
<reference evidence="2" key="1">
    <citation type="submission" date="2019-11" db="UniProtKB">
        <authorList>
            <consortium name="WormBaseParasite"/>
        </authorList>
    </citation>
    <scope>IDENTIFICATION</scope>
</reference>
<protein>
    <submittedName>
        <fullName evidence="2">PDZ domain-containing protein</fullName>
    </submittedName>
</protein>
<sequence length="620" mass="67915">MQRTQNHSNPTYMATESLKITGVPREEATRNRQPRSVSPVPPLLSELDGSPWSLSCTESEDQSSEATAPPASCPAPMTPSLNMQISYNEPSPPEPKVVLRRQPRSQRRRAQRAQTLGCYPPPAIPTSPSGSPSHPKPSSTSGMTTAIGLDCFELRRRSLFADPTKRFSQPTPFTASLDTPSKVEAGVMRTRTSGVRRIQSLTRCPQDSETRQLSWESLRTKPPKPPTAHNLTSASLPPSEAIDVDVPVGRVAEMVNRVEALISKQKSQQLLQTPSPLREIRSLDQADLSTTTNRFFVDGVRNYSHPRIVKQQSAPGSLPCRLRLQPSCISPPIESSEALMLEKSSSMRSPLTSHELDTCNNEAVQRLKRRSTVYASLPTTLEESIPVGSKSNETSSGLDSLPRQASPTPPKIMDEAVIGNLRQQRQIVSHSRLHTSSTITLYELIQFCHLSSTFIPSHNPPDRLLCESWEAGKPIPGLGIYVSVVSVNLPPHARLPRAWNEYCFPKPLPINPGSAFTPISTAIPNGCTPPAPLVLIIDEVQASGALFFQPGQIILEVNGVNLLSLPATSKQDLMMRLLQLVFGAHSNGDGGLSLTIATPYPGLVRRVNHEMIEVQLLYKQ</sequence>
<evidence type="ECO:0000256" key="1">
    <source>
        <dbReference type="SAM" id="MobiDB-lite"/>
    </source>
</evidence>
<feature type="compositionally biased region" description="Polar residues" evidence="1">
    <location>
        <begin position="1"/>
        <end position="14"/>
    </location>
</feature>
<dbReference type="AlphaFoldDB" id="A0A5K3F792"/>
<feature type="compositionally biased region" description="Polar residues" evidence="1">
    <location>
        <begin position="389"/>
        <end position="406"/>
    </location>
</feature>
<accession>A0A5K3F792</accession>
<feature type="region of interest" description="Disordered" evidence="1">
    <location>
        <begin position="203"/>
        <end position="236"/>
    </location>
</feature>
<feature type="compositionally biased region" description="Low complexity" evidence="1">
    <location>
        <begin position="126"/>
        <end position="142"/>
    </location>
</feature>
<feature type="region of interest" description="Disordered" evidence="1">
    <location>
        <begin position="1"/>
        <end position="144"/>
    </location>
</feature>
<evidence type="ECO:0000313" key="2">
    <source>
        <dbReference type="WBParaSite" id="MCU_005979-RA"/>
    </source>
</evidence>
<dbReference type="WBParaSite" id="MCU_005979-RA">
    <property type="protein sequence ID" value="MCU_005979-RA"/>
    <property type="gene ID" value="MCU_005979"/>
</dbReference>
<feature type="compositionally biased region" description="Polar residues" evidence="1">
    <location>
        <begin position="203"/>
        <end position="217"/>
    </location>
</feature>
<feature type="compositionally biased region" description="Basic residues" evidence="1">
    <location>
        <begin position="98"/>
        <end position="111"/>
    </location>
</feature>
<feature type="region of interest" description="Disordered" evidence="1">
    <location>
        <begin position="384"/>
        <end position="410"/>
    </location>
</feature>